<dbReference type="Pfam" id="PF00067">
    <property type="entry name" value="p450"/>
    <property type="match status" value="1"/>
</dbReference>
<gene>
    <name evidence="4" type="ORF">GCM10025780_01400</name>
</gene>
<keyword evidence="2" id="KW-0408">Iron</keyword>
<keyword evidence="2" id="KW-0560">Oxidoreductase</keyword>
<dbReference type="PANTHER" id="PTHR46696:SF1">
    <property type="entry name" value="CYTOCHROME P450 YJIB-RELATED"/>
    <property type="match status" value="1"/>
</dbReference>
<protein>
    <recommendedName>
        <fullName evidence="6">Cytochrome P450</fullName>
    </recommendedName>
</protein>
<keyword evidence="2" id="KW-0349">Heme</keyword>
<organism evidence="4 5">
    <name type="scientific">Frondihabitans cladoniiphilus</name>
    <dbReference type="NCBI Taxonomy" id="715785"/>
    <lineage>
        <taxon>Bacteria</taxon>
        <taxon>Bacillati</taxon>
        <taxon>Actinomycetota</taxon>
        <taxon>Actinomycetes</taxon>
        <taxon>Micrococcales</taxon>
        <taxon>Microbacteriaceae</taxon>
        <taxon>Frondihabitans</taxon>
    </lineage>
</organism>
<proteinExistence type="inferred from homology"/>
<evidence type="ECO:0000256" key="3">
    <source>
        <dbReference type="SAM" id="MobiDB-lite"/>
    </source>
</evidence>
<dbReference type="PANTHER" id="PTHR46696">
    <property type="entry name" value="P450, PUTATIVE (EUROFUNG)-RELATED"/>
    <property type="match status" value="1"/>
</dbReference>
<name>A0ABP8VI48_9MICO</name>
<dbReference type="Proteomes" id="UP001501295">
    <property type="component" value="Unassembled WGS sequence"/>
</dbReference>
<keyword evidence="2" id="KW-0479">Metal-binding</keyword>
<dbReference type="InterPro" id="IPR036396">
    <property type="entry name" value="Cyt_P450_sf"/>
</dbReference>
<comment type="caution">
    <text evidence="4">The sequence shown here is derived from an EMBL/GenBank/DDBJ whole genome shotgun (WGS) entry which is preliminary data.</text>
</comment>
<dbReference type="InterPro" id="IPR017972">
    <property type="entry name" value="Cyt_P450_CS"/>
</dbReference>
<keyword evidence="5" id="KW-1185">Reference proteome</keyword>
<comment type="similarity">
    <text evidence="1 2">Belongs to the cytochrome P450 family.</text>
</comment>
<feature type="compositionally biased region" description="Low complexity" evidence="3">
    <location>
        <begin position="73"/>
        <end position="84"/>
    </location>
</feature>
<dbReference type="RefSeq" id="WP_345372043.1">
    <property type="nucleotide sequence ID" value="NZ_BAABLM010000001.1"/>
</dbReference>
<evidence type="ECO:0008006" key="6">
    <source>
        <dbReference type="Google" id="ProtNLM"/>
    </source>
</evidence>
<dbReference type="SUPFAM" id="SSF48264">
    <property type="entry name" value="Cytochrome P450"/>
    <property type="match status" value="1"/>
</dbReference>
<evidence type="ECO:0000313" key="4">
    <source>
        <dbReference type="EMBL" id="GAA4664286.1"/>
    </source>
</evidence>
<evidence type="ECO:0000256" key="2">
    <source>
        <dbReference type="RuleBase" id="RU000461"/>
    </source>
</evidence>
<accession>A0ABP8VI48</accession>
<dbReference type="PROSITE" id="PS00086">
    <property type="entry name" value="CYTOCHROME_P450"/>
    <property type="match status" value="1"/>
</dbReference>
<dbReference type="InterPro" id="IPR002397">
    <property type="entry name" value="Cyt_P450_B"/>
</dbReference>
<keyword evidence="2" id="KW-0503">Monooxygenase</keyword>
<feature type="compositionally biased region" description="Basic and acidic residues" evidence="3">
    <location>
        <begin position="85"/>
        <end position="98"/>
    </location>
</feature>
<reference evidence="5" key="1">
    <citation type="journal article" date="2019" name="Int. J. Syst. Evol. Microbiol.">
        <title>The Global Catalogue of Microorganisms (GCM) 10K type strain sequencing project: providing services to taxonomists for standard genome sequencing and annotation.</title>
        <authorList>
            <consortium name="The Broad Institute Genomics Platform"/>
            <consortium name="The Broad Institute Genome Sequencing Center for Infectious Disease"/>
            <person name="Wu L."/>
            <person name="Ma J."/>
        </authorList>
    </citation>
    <scope>NUCLEOTIDE SEQUENCE [LARGE SCALE GENOMIC DNA]</scope>
    <source>
        <strain evidence="5">JCM 18956</strain>
    </source>
</reference>
<evidence type="ECO:0000256" key="1">
    <source>
        <dbReference type="ARBA" id="ARBA00010617"/>
    </source>
</evidence>
<dbReference type="EMBL" id="BAABLM010000001">
    <property type="protein sequence ID" value="GAA4664286.1"/>
    <property type="molecule type" value="Genomic_DNA"/>
</dbReference>
<feature type="region of interest" description="Disordered" evidence="3">
    <location>
        <begin position="66"/>
        <end position="102"/>
    </location>
</feature>
<sequence>MTTTTDTPAPTDASDLVGPACPYHELVNAAGGKAMDPAVFASMMQAHASLGVTTPEVHASLGVTTPQAETGGASAAADVPADDATAPREPGEPVDEPRPTPPLDLTLYYDPLSYAVYDHPYDTYKRLRDSAPVYYNADREIYVVSRYDDVRAGLANDTQLVNGLGNDIDGSHNSYGEGLLVAQDPPRHTALRAAVRRTFAAREIIAKEDGVREFARSLLKDLHESGSGDFTSGYALPMSLGMGISLIGSPREDNTALVEHMWRAMERTVGKFGVPADAEAANGETEELIAQRFAARRAEIENGADSSSSDAYTQILLASQKGKVYDSEQDGLAHLVLSAASDAPAALMSNIVYVLDKFPKLQGYLRENPDRIPAFIEETLRYETPGQNLSRQTTEEITIAGVTIPADSRVVFLQGSANRDERVYPDPDVFDIGREFTPKNRIMSFGEGIHACMGAPFARLAAKVTVEELLKGPDIRIVGQPERWVKQMVRGFSKLPVEFAEPGSGVVHQHFTLANVHNPHAS</sequence>
<dbReference type="Gene3D" id="1.10.630.10">
    <property type="entry name" value="Cytochrome P450"/>
    <property type="match status" value="1"/>
</dbReference>
<evidence type="ECO:0000313" key="5">
    <source>
        <dbReference type="Proteomes" id="UP001501295"/>
    </source>
</evidence>
<dbReference type="PRINTS" id="PR00359">
    <property type="entry name" value="BP450"/>
</dbReference>
<dbReference type="InterPro" id="IPR001128">
    <property type="entry name" value="Cyt_P450"/>
</dbReference>